<dbReference type="Gene3D" id="3.20.20.10">
    <property type="entry name" value="Alanine racemase"/>
    <property type="match status" value="1"/>
</dbReference>
<evidence type="ECO:0000256" key="1">
    <source>
        <dbReference type="ARBA" id="ARBA00022898"/>
    </source>
</evidence>
<dbReference type="PANTHER" id="PTHR10146:SF14">
    <property type="entry name" value="PYRIDOXAL PHOSPHATE HOMEOSTASIS PROTEIN"/>
    <property type="match status" value="1"/>
</dbReference>
<comment type="cofactor">
    <cofactor evidence="3">
        <name>pyridoxal 5'-phosphate</name>
        <dbReference type="ChEBI" id="CHEBI:597326"/>
    </cofactor>
</comment>
<dbReference type="EMBL" id="JAPAAF010000004">
    <property type="protein sequence ID" value="MCW0481957.1"/>
    <property type="molecule type" value="Genomic_DNA"/>
</dbReference>
<dbReference type="Proteomes" id="UP001163821">
    <property type="component" value="Unassembled WGS sequence"/>
</dbReference>
<gene>
    <name evidence="6" type="ORF">N2K84_04385</name>
</gene>
<protein>
    <recommendedName>
        <fullName evidence="2">Pyridoxal phosphate homeostasis protein</fullName>
        <shortName evidence="2">PLP homeostasis protein</shortName>
    </recommendedName>
</protein>
<dbReference type="InterPro" id="IPR011078">
    <property type="entry name" value="PyrdxlP_homeostasis"/>
</dbReference>
<evidence type="ECO:0000256" key="2">
    <source>
        <dbReference type="HAMAP-Rule" id="MF_02087"/>
    </source>
</evidence>
<feature type="domain" description="Alanine racemase N-terminal" evidence="5">
    <location>
        <begin position="3"/>
        <end position="220"/>
    </location>
</feature>
<comment type="function">
    <text evidence="2">Pyridoxal 5'-phosphate (PLP)-binding protein, which is involved in PLP homeostasis.</text>
</comment>
<evidence type="ECO:0000259" key="5">
    <source>
        <dbReference type="Pfam" id="PF01168"/>
    </source>
</evidence>
<evidence type="ECO:0000256" key="3">
    <source>
        <dbReference type="PIRSR" id="PIRSR004848-1"/>
    </source>
</evidence>
<dbReference type="PROSITE" id="PS01211">
    <property type="entry name" value="UPF0001"/>
    <property type="match status" value="1"/>
</dbReference>
<proteinExistence type="inferred from homology"/>
<dbReference type="GO" id="GO:0030170">
    <property type="term" value="F:pyridoxal phosphate binding"/>
    <property type="evidence" value="ECO:0007669"/>
    <property type="project" value="UniProtKB-UniRule"/>
</dbReference>
<feature type="modified residue" description="N6-(pyridoxal phosphate)lysine" evidence="2 3">
    <location>
        <position position="25"/>
    </location>
</feature>
<dbReference type="PIRSF" id="PIRSF004848">
    <property type="entry name" value="YBL036c_PLPDEIII"/>
    <property type="match status" value="1"/>
</dbReference>
<dbReference type="CDD" id="cd00635">
    <property type="entry name" value="PLPDE_III_YBL036c_like"/>
    <property type="match status" value="1"/>
</dbReference>
<evidence type="ECO:0000313" key="7">
    <source>
        <dbReference type="Proteomes" id="UP001163821"/>
    </source>
</evidence>
<keyword evidence="1 2" id="KW-0663">Pyridoxal phosphate</keyword>
<dbReference type="SUPFAM" id="SSF51419">
    <property type="entry name" value="PLP-binding barrel"/>
    <property type="match status" value="1"/>
</dbReference>
<keyword evidence="7" id="KW-1185">Reference proteome</keyword>
<dbReference type="HAMAP" id="MF_02087">
    <property type="entry name" value="PLP_homeostasis"/>
    <property type="match status" value="1"/>
</dbReference>
<name>A0AA41Y6D4_9BACT</name>
<comment type="similarity">
    <text evidence="2 4">Belongs to the pyridoxal phosphate-binding protein YggS/PROSC family.</text>
</comment>
<comment type="caution">
    <text evidence="6">The sequence shown here is derived from an EMBL/GenBank/DDBJ whole genome shotgun (WGS) entry which is preliminary data.</text>
</comment>
<dbReference type="Pfam" id="PF01168">
    <property type="entry name" value="Ala_racemase_N"/>
    <property type="match status" value="1"/>
</dbReference>
<accession>A0AA41Y6D4</accession>
<dbReference type="RefSeq" id="WP_282590566.1">
    <property type="nucleotide sequence ID" value="NZ_JAPAAF010000004.1"/>
</dbReference>
<dbReference type="InterPro" id="IPR029066">
    <property type="entry name" value="PLP-binding_barrel"/>
</dbReference>
<evidence type="ECO:0000256" key="4">
    <source>
        <dbReference type="RuleBase" id="RU004514"/>
    </source>
</evidence>
<evidence type="ECO:0000313" key="6">
    <source>
        <dbReference type="EMBL" id="MCW0481957.1"/>
    </source>
</evidence>
<dbReference type="InterPro" id="IPR001608">
    <property type="entry name" value="Ala_racemase_N"/>
</dbReference>
<dbReference type="FunFam" id="3.20.20.10:FF:000018">
    <property type="entry name" value="Pyridoxal phosphate homeostasis protein"/>
    <property type="match status" value="1"/>
</dbReference>
<reference evidence="6" key="1">
    <citation type="submission" date="2022-10" db="EMBL/GenBank/DDBJ databases">
        <title>Gaoshiqiia sediminis gen. nov., sp. nov., isolated from coastal sediment.</title>
        <authorList>
            <person name="Yu W.X."/>
            <person name="Mu D.S."/>
            <person name="Du J.Z."/>
            <person name="Liang Y.Q."/>
        </authorList>
    </citation>
    <scope>NUCLEOTIDE SEQUENCE</scope>
    <source>
        <strain evidence="6">A06</strain>
    </source>
</reference>
<dbReference type="PANTHER" id="PTHR10146">
    <property type="entry name" value="PROLINE SYNTHETASE CO-TRANSCRIBED BACTERIAL HOMOLOG PROTEIN"/>
    <property type="match status" value="1"/>
</dbReference>
<organism evidence="6 7">
    <name type="scientific">Gaoshiqia sediminis</name>
    <dbReference type="NCBI Taxonomy" id="2986998"/>
    <lineage>
        <taxon>Bacteria</taxon>
        <taxon>Pseudomonadati</taxon>
        <taxon>Bacteroidota</taxon>
        <taxon>Bacteroidia</taxon>
        <taxon>Marinilabiliales</taxon>
        <taxon>Prolixibacteraceae</taxon>
        <taxon>Gaoshiqia</taxon>
    </lineage>
</organism>
<dbReference type="AlphaFoldDB" id="A0AA41Y6D4"/>
<dbReference type="NCBIfam" id="TIGR00044">
    <property type="entry name" value="YggS family pyridoxal phosphate-dependent enzyme"/>
    <property type="match status" value="1"/>
</dbReference>
<sequence>MGIAENIRKIKDALKEGVCLVAVSKTKPDADLLEAYGAGQRVFGENKVQELVQKYESLPKDIEWHFIGHLQTNKVKYIAPFVGMIHGVDSLKLLKTIDKEGRKAGRKIACLLQFHIAEEETKFGLDLAEAREILTSDEFTQLEFVEIRGVMGMATYTNDTEQIRREFRQLKSIFNQLKQEFFVGRDSFSEISMGMSGDFPIAVEEGSTMVRVGSSIFGDRQYA</sequence>